<dbReference type="HAMAP" id="MF_00122">
    <property type="entry name" value="GatC"/>
    <property type="match status" value="1"/>
</dbReference>
<comment type="similarity">
    <text evidence="3">Belongs to the GatC family.</text>
</comment>
<evidence type="ECO:0000313" key="4">
    <source>
        <dbReference type="EMBL" id="MBW59196.1"/>
    </source>
</evidence>
<dbReference type="Pfam" id="PF02686">
    <property type="entry name" value="GatC"/>
    <property type="match status" value="1"/>
</dbReference>
<keyword evidence="2 3" id="KW-0496">Mitochondrion</keyword>
<comment type="subcellular location">
    <subcellularLocation>
        <location evidence="3">Mitochondrion</location>
    </subcellularLocation>
</comment>
<proteinExistence type="inferred from homology"/>
<dbReference type="GO" id="GO:0030956">
    <property type="term" value="C:glutamyl-tRNA(Gln) amidotransferase complex"/>
    <property type="evidence" value="ECO:0007669"/>
    <property type="project" value="UniProtKB-UniRule"/>
</dbReference>
<evidence type="ECO:0000256" key="3">
    <source>
        <dbReference type="HAMAP-Rule" id="MF_03149"/>
    </source>
</evidence>
<protein>
    <recommendedName>
        <fullName evidence="3">Glutamyl-tRNA(Gln) amidotransferase subunit C, mitochondrial</fullName>
        <shortName evidence="3">Glu-AdT subunit C</shortName>
        <ecNumber evidence="3">6.3.5.-</ecNumber>
    </recommendedName>
</protein>
<sequence>MIRGLAIFTLCKRSALVGSSRKQFNWARAQLQFATKVPQKPCASTEPIVPTTTLQEPDTKPAIDRQTVQLLERLSLVDLETRDALETLEDSIGFASRILTIDTEGVEPLYTVLEQEKLSLREDVPNDGDLQVDVLRNAALTEEEYFVAPPGNIPLESSETALPIRH</sequence>
<dbReference type="EMBL" id="GGFJ01010055">
    <property type="protein sequence ID" value="MBW59196.1"/>
    <property type="molecule type" value="Transcribed_RNA"/>
</dbReference>
<dbReference type="GO" id="GO:0070681">
    <property type="term" value="P:glutaminyl-tRNAGln biosynthesis via transamidation"/>
    <property type="evidence" value="ECO:0007669"/>
    <property type="project" value="UniProtKB-UniRule"/>
</dbReference>
<dbReference type="PANTHER" id="PTHR15004:SF0">
    <property type="entry name" value="GLUTAMYL-TRNA(GLN) AMIDOTRANSFERASE SUBUNIT C, MITOCHONDRIAL"/>
    <property type="match status" value="1"/>
</dbReference>
<dbReference type="AlphaFoldDB" id="A0A2M4C1J4"/>
<comment type="function">
    <text evidence="3">Allows the formation of correctly charged Gln-tRNA(Gln) through the transamidation of misacylated Glu-tRNA(Gln) in the mitochondria. The reaction takes place in the presence of glutamine and ATP through an activated gamma-phospho-Glu-tRNA(Gln).</text>
</comment>
<evidence type="ECO:0000256" key="2">
    <source>
        <dbReference type="ARBA" id="ARBA00023128"/>
    </source>
</evidence>
<dbReference type="InterPro" id="IPR036113">
    <property type="entry name" value="Asp/Glu-ADT_sf_sub_c"/>
</dbReference>
<comment type="subunit">
    <text evidence="3">Subunit of the heterotrimeric GatCAB amidotransferase (AdT) complex, composed of A, B and C subunits.</text>
</comment>
<reference evidence="4" key="1">
    <citation type="submission" date="2018-01" db="EMBL/GenBank/DDBJ databases">
        <title>An insight into the sialome of Amazonian anophelines.</title>
        <authorList>
            <person name="Ribeiro J.M."/>
            <person name="Scarpassa V."/>
            <person name="Calvo E."/>
        </authorList>
    </citation>
    <scope>NUCLEOTIDE SEQUENCE</scope>
    <source>
        <tissue evidence="4">Salivary glands</tissue>
    </source>
</reference>
<keyword evidence="3" id="KW-0436">Ligase</keyword>
<keyword evidence="3" id="KW-0648">Protein biosynthesis</keyword>
<dbReference type="GO" id="GO:0032543">
    <property type="term" value="P:mitochondrial translation"/>
    <property type="evidence" value="ECO:0007669"/>
    <property type="project" value="UniProtKB-UniRule"/>
</dbReference>
<dbReference type="GO" id="GO:0005739">
    <property type="term" value="C:mitochondrion"/>
    <property type="evidence" value="ECO:0007669"/>
    <property type="project" value="UniProtKB-SubCell"/>
</dbReference>
<dbReference type="PANTHER" id="PTHR15004">
    <property type="entry name" value="GLUTAMYL-TRNA(GLN) AMIDOTRANSFERASE SUBUNIT C, MITOCHONDRIAL"/>
    <property type="match status" value="1"/>
</dbReference>
<dbReference type="EC" id="6.3.5.-" evidence="3"/>
<dbReference type="GO" id="GO:0005524">
    <property type="term" value="F:ATP binding"/>
    <property type="evidence" value="ECO:0007669"/>
    <property type="project" value="UniProtKB-KW"/>
</dbReference>
<dbReference type="InterPro" id="IPR003837">
    <property type="entry name" value="GatC"/>
</dbReference>
<comment type="catalytic activity">
    <reaction evidence="3">
        <text>L-glutamyl-tRNA(Gln) + L-glutamine + ATP + H2O = L-glutaminyl-tRNA(Gln) + L-glutamate + ADP + phosphate + H(+)</text>
        <dbReference type="Rhea" id="RHEA:17521"/>
        <dbReference type="Rhea" id="RHEA-COMP:9681"/>
        <dbReference type="Rhea" id="RHEA-COMP:9684"/>
        <dbReference type="ChEBI" id="CHEBI:15377"/>
        <dbReference type="ChEBI" id="CHEBI:15378"/>
        <dbReference type="ChEBI" id="CHEBI:29985"/>
        <dbReference type="ChEBI" id="CHEBI:30616"/>
        <dbReference type="ChEBI" id="CHEBI:43474"/>
        <dbReference type="ChEBI" id="CHEBI:58359"/>
        <dbReference type="ChEBI" id="CHEBI:78520"/>
        <dbReference type="ChEBI" id="CHEBI:78521"/>
        <dbReference type="ChEBI" id="CHEBI:456216"/>
    </reaction>
</comment>
<dbReference type="GO" id="GO:0050567">
    <property type="term" value="F:glutaminyl-tRNA synthase (glutamine-hydrolyzing) activity"/>
    <property type="evidence" value="ECO:0007669"/>
    <property type="project" value="UniProtKB-UniRule"/>
</dbReference>
<organism evidence="4">
    <name type="scientific">Anopheles marajoara</name>
    <dbReference type="NCBI Taxonomy" id="58244"/>
    <lineage>
        <taxon>Eukaryota</taxon>
        <taxon>Metazoa</taxon>
        <taxon>Ecdysozoa</taxon>
        <taxon>Arthropoda</taxon>
        <taxon>Hexapoda</taxon>
        <taxon>Insecta</taxon>
        <taxon>Pterygota</taxon>
        <taxon>Neoptera</taxon>
        <taxon>Endopterygota</taxon>
        <taxon>Diptera</taxon>
        <taxon>Nematocera</taxon>
        <taxon>Culicoidea</taxon>
        <taxon>Culicidae</taxon>
        <taxon>Anophelinae</taxon>
        <taxon>Anopheles</taxon>
    </lineage>
</organism>
<dbReference type="SUPFAM" id="SSF141000">
    <property type="entry name" value="Glu-tRNAGln amidotransferase C subunit"/>
    <property type="match status" value="1"/>
</dbReference>
<name>A0A2M4C1J4_9DIPT</name>
<keyword evidence="3" id="KW-0067">ATP-binding</keyword>
<accession>A0A2M4C1J4</accession>
<keyword evidence="1 3" id="KW-0547">Nucleotide-binding</keyword>
<evidence type="ECO:0000256" key="1">
    <source>
        <dbReference type="ARBA" id="ARBA00022741"/>
    </source>
</evidence>
<dbReference type="GO" id="GO:0006450">
    <property type="term" value="P:regulation of translational fidelity"/>
    <property type="evidence" value="ECO:0007669"/>
    <property type="project" value="InterPro"/>
</dbReference>